<proteinExistence type="predicted"/>
<dbReference type="AlphaFoldDB" id="A0AAD2E3J2"/>
<evidence type="ECO:0000313" key="3">
    <source>
        <dbReference type="Proteomes" id="UP000834106"/>
    </source>
</evidence>
<evidence type="ECO:0000313" key="2">
    <source>
        <dbReference type="EMBL" id="CAI9775944.1"/>
    </source>
</evidence>
<dbReference type="EMBL" id="OU503049">
    <property type="protein sequence ID" value="CAI9775944.1"/>
    <property type="molecule type" value="Genomic_DNA"/>
</dbReference>
<organism evidence="2 3">
    <name type="scientific">Fraxinus pennsylvanica</name>
    <dbReference type="NCBI Taxonomy" id="56036"/>
    <lineage>
        <taxon>Eukaryota</taxon>
        <taxon>Viridiplantae</taxon>
        <taxon>Streptophyta</taxon>
        <taxon>Embryophyta</taxon>
        <taxon>Tracheophyta</taxon>
        <taxon>Spermatophyta</taxon>
        <taxon>Magnoliopsida</taxon>
        <taxon>eudicotyledons</taxon>
        <taxon>Gunneridae</taxon>
        <taxon>Pentapetalae</taxon>
        <taxon>asterids</taxon>
        <taxon>lamiids</taxon>
        <taxon>Lamiales</taxon>
        <taxon>Oleaceae</taxon>
        <taxon>Oleeae</taxon>
        <taxon>Fraxinus</taxon>
    </lineage>
</organism>
<dbReference type="PANTHER" id="PTHR33592:SF3">
    <property type="entry name" value="TRANSMEMBRANE PROTEIN"/>
    <property type="match status" value="1"/>
</dbReference>
<sequence>MSEDPKAYRSMALLKTATFLIFWVLFMSMFIQEGNAMRPLGMEQWLKREATLLASLPKGDVPTSGGSKCTYIPGGGSTGSCPLNEKHYAGGGATAHAPPASHTAT</sequence>
<accession>A0AAD2E3J2</accession>
<dbReference type="PANTHER" id="PTHR33592">
    <property type="entry name" value="TRANSMEMBRANE PROTEIN"/>
    <property type="match status" value="1"/>
</dbReference>
<gene>
    <name evidence="2" type="ORF">FPE_LOCUS23374</name>
</gene>
<protein>
    <submittedName>
        <fullName evidence="2">Uncharacterized protein</fullName>
    </submittedName>
</protein>
<feature type="transmembrane region" description="Helical" evidence="1">
    <location>
        <begin position="12"/>
        <end position="31"/>
    </location>
</feature>
<reference evidence="2" key="1">
    <citation type="submission" date="2023-05" db="EMBL/GenBank/DDBJ databases">
        <authorList>
            <person name="Huff M."/>
        </authorList>
    </citation>
    <scope>NUCLEOTIDE SEQUENCE</scope>
</reference>
<keyword evidence="3" id="KW-1185">Reference proteome</keyword>
<keyword evidence="1" id="KW-1133">Transmembrane helix</keyword>
<keyword evidence="1" id="KW-0472">Membrane</keyword>
<dbReference type="Proteomes" id="UP000834106">
    <property type="component" value="Chromosome 14"/>
</dbReference>
<evidence type="ECO:0000256" key="1">
    <source>
        <dbReference type="SAM" id="Phobius"/>
    </source>
</evidence>
<name>A0AAD2E3J2_9LAMI</name>
<keyword evidence="1" id="KW-0812">Transmembrane</keyword>